<feature type="compositionally biased region" description="Low complexity" evidence="9">
    <location>
        <begin position="76"/>
        <end position="87"/>
    </location>
</feature>
<feature type="region of interest" description="Disordered" evidence="9">
    <location>
        <begin position="391"/>
        <end position="477"/>
    </location>
</feature>
<comment type="subcellular location">
    <subcellularLocation>
        <location evidence="2 8">Cytoplasm</location>
    </subcellularLocation>
</comment>
<feature type="compositionally biased region" description="Polar residues" evidence="9">
    <location>
        <begin position="868"/>
        <end position="882"/>
    </location>
</feature>
<feature type="region of interest" description="Disordered" evidence="9">
    <location>
        <begin position="511"/>
        <end position="569"/>
    </location>
</feature>
<dbReference type="GO" id="GO:0005737">
    <property type="term" value="C:cytoplasm"/>
    <property type="evidence" value="ECO:0007669"/>
    <property type="project" value="UniProtKB-SubCell"/>
</dbReference>
<keyword evidence="11" id="KW-1185">Reference proteome</keyword>
<dbReference type="InterPro" id="IPR025279">
    <property type="entry name" value="NST1"/>
</dbReference>
<evidence type="ECO:0000256" key="8">
    <source>
        <dbReference type="RuleBase" id="RU049441"/>
    </source>
</evidence>
<feature type="region of interest" description="Disordered" evidence="9">
    <location>
        <begin position="60"/>
        <end position="319"/>
    </location>
</feature>
<proteinExistence type="inferred from homology"/>
<feature type="compositionally biased region" description="Acidic residues" evidence="9">
    <location>
        <begin position="206"/>
        <end position="224"/>
    </location>
</feature>
<evidence type="ECO:0000256" key="3">
    <source>
        <dbReference type="ARBA" id="ARBA00007112"/>
    </source>
</evidence>
<name>A0AAD9Z0Y4_9LECA</name>
<feature type="compositionally biased region" description="Acidic residues" evidence="9">
    <location>
        <begin position="535"/>
        <end position="563"/>
    </location>
</feature>
<evidence type="ECO:0000313" key="11">
    <source>
        <dbReference type="Proteomes" id="UP001276659"/>
    </source>
</evidence>
<gene>
    <name evidence="10" type="ORF">OEA41_010505</name>
</gene>
<feature type="compositionally biased region" description="Polar residues" evidence="9">
    <location>
        <begin position="171"/>
        <end position="180"/>
    </location>
</feature>
<evidence type="ECO:0000256" key="4">
    <source>
        <dbReference type="ARBA" id="ARBA00020733"/>
    </source>
</evidence>
<evidence type="ECO:0000256" key="6">
    <source>
        <dbReference type="ARBA" id="ARBA00023016"/>
    </source>
</evidence>
<feature type="region of interest" description="Disordered" evidence="9">
    <location>
        <begin position="1115"/>
        <end position="1159"/>
    </location>
</feature>
<sequence>MSGTHGQSKLIQHATKSFSPKQFWQVLGSTRDLLGPHHKPCLPFSWIHVKDFQLAAKMPSNAQAKTSGPKNLKPPASKNASKAASAKDVTPSNSQAHAMKPPETTNTNKPAGKTPPGAASAGQAPPMAKVPPQEAVDEANSSTGVNKKKQKRRQKEAARKAAEQPPMAGSQLGQGPTNDSAYEDIITEMAAAQAQGQANGFHYEGSDYEDPEQYEPEEGDDVYYTDDLNRRYQTNYAPPQSNGHAHHTYAAPEPLGGKTKKKKKPKGSGSSESAYTPANLMPLSPPRSFQPPPPPPPPPSGTHHPAHHDSKDRIWNTSTAEERERIKEFWLSLGEEERRSLVKVEKEAVLKKMKEQQKHSCSCTVCGRKRTAIEEELEVLYDAYYEELEQYANGDGGKRGSNEDGTPMIASNRMYPHPMARVPPNRHPQSLNRRSSRGRIQEIGDDDEAADDADYSEDEDDEDLSDDELAEEPTREAVDFFNFGKNLTVQDDLLKNDGKKFIEMMEQLAERRMQREEEAQFAAAGMGHNHGPPLNDEDYDDDDDEEYDSQEDDEFDEEDEMESMTEVQRMDEGRRMFQIFAARMFEQRVLTAYREKVSWERQQKLIEELDAESRVDAQREAKKAKEAQKKKDKKRQQKIAKDEERAKREAAKAAEEAAAKALEEKKAEELRQKKEEQRKKKEAEKKAQEEEKQRKEAEKQRRLQETKDQQAEQERKHREQKERERKKREEIKKKEREDREANEADARQKKEREATERREREAKAKAETEAKDQSKKDDLAAKQFAPTIAMRPSPVHIPSSAASLPPGLHPPHTTSSHASPHLQIATPVIPKAPTPVRPRQPSFQESHNTSPKTSQPASSSTTSPSVSNAQQIGTSSMPGKSTNPPPLAQQPQPPSRYSPIGASPGQVTQPPGFPSMPPMAGNGFSPAAGSPLSPMTQQTPYNPTMHSNQPPIGSGQYRNFVPPNGMPFPPGMNAPRQMPQALARMVDSQPVQASAGGFSGTSPVDVGRYGMSRDNIPSQSHSRNTSASYDRTTFENPSIPAPTQTNKYPAPIQRPSSVAPHQQGQDDMHANTDIDDLSNHLGSKALLGDNDVPLDPQPIGSRQVSMAPGAPRAVRPGFGTNQGFPDPFGTTRMDNLPRGMHNGNGNSWPAQQSPFGNPPMSGPPSWSNMPGFGRANNNNTFGSAGGPIRGNISRPLTLRILVRTACEKLASRAPANPNGWHRAEDVHREVQIANLAPAHEGQVSMQEMLEICDTEGNQQNGGGSFSTFQDQGSLYIRFECGRNASLSGRGAPGDIGSPIIGGGVMPAIGGQRPFQANY</sequence>
<comment type="similarity">
    <text evidence="3 8">Belongs to the NST1 family.</text>
</comment>
<feature type="compositionally biased region" description="Polar residues" evidence="9">
    <location>
        <begin position="231"/>
        <end position="243"/>
    </location>
</feature>
<organism evidence="10 11">
    <name type="scientific">Lepraria neglecta</name>
    <dbReference type="NCBI Taxonomy" id="209136"/>
    <lineage>
        <taxon>Eukaryota</taxon>
        <taxon>Fungi</taxon>
        <taxon>Dikarya</taxon>
        <taxon>Ascomycota</taxon>
        <taxon>Pezizomycotina</taxon>
        <taxon>Lecanoromycetes</taxon>
        <taxon>OSLEUM clade</taxon>
        <taxon>Lecanoromycetidae</taxon>
        <taxon>Lecanorales</taxon>
        <taxon>Lecanorineae</taxon>
        <taxon>Stereocaulaceae</taxon>
        <taxon>Lepraria</taxon>
    </lineage>
</organism>
<comment type="caution">
    <text evidence="10">The sequence shown here is derived from an EMBL/GenBank/DDBJ whole genome shotgun (WGS) entry which is preliminary data.</text>
</comment>
<protein>
    <recommendedName>
        <fullName evidence="4 8">Stress response protein NST1</fullName>
    </recommendedName>
</protein>
<feature type="compositionally biased region" description="Acidic residues" evidence="9">
    <location>
        <begin position="443"/>
        <end position="471"/>
    </location>
</feature>
<keyword evidence="7 8" id="KW-0175">Coiled coil</keyword>
<dbReference type="EMBL" id="JASNWA010000011">
    <property type="protein sequence ID" value="KAK3167378.1"/>
    <property type="molecule type" value="Genomic_DNA"/>
</dbReference>
<evidence type="ECO:0000256" key="9">
    <source>
        <dbReference type="SAM" id="MobiDB-lite"/>
    </source>
</evidence>
<feature type="compositionally biased region" description="Pro residues" evidence="9">
    <location>
        <begin position="883"/>
        <end position="896"/>
    </location>
</feature>
<evidence type="ECO:0000313" key="10">
    <source>
        <dbReference type="EMBL" id="KAK3167378.1"/>
    </source>
</evidence>
<dbReference type="Proteomes" id="UP001276659">
    <property type="component" value="Unassembled WGS sequence"/>
</dbReference>
<evidence type="ECO:0000256" key="7">
    <source>
        <dbReference type="ARBA" id="ARBA00023054"/>
    </source>
</evidence>
<evidence type="ECO:0000256" key="5">
    <source>
        <dbReference type="ARBA" id="ARBA00022490"/>
    </source>
</evidence>
<keyword evidence="5 8" id="KW-0963">Cytoplasm</keyword>
<reference evidence="10" key="1">
    <citation type="submission" date="2022-11" db="EMBL/GenBank/DDBJ databases">
        <title>Chromosomal genome sequence assembly and mating type (MAT) locus characterization of the leprose asexual lichenized fungus Lepraria neglecta (Nyl.) Erichsen.</title>
        <authorList>
            <person name="Allen J.L."/>
            <person name="Pfeffer B."/>
        </authorList>
    </citation>
    <scope>NUCLEOTIDE SEQUENCE</scope>
    <source>
        <strain evidence="10">Allen 5258</strain>
    </source>
</reference>
<feature type="compositionally biased region" description="Pro residues" evidence="9">
    <location>
        <begin position="283"/>
        <end position="300"/>
    </location>
</feature>
<feature type="compositionally biased region" description="Low complexity" evidence="9">
    <location>
        <begin position="849"/>
        <end position="867"/>
    </location>
</feature>
<dbReference type="Pfam" id="PF13945">
    <property type="entry name" value="NST1"/>
    <property type="match status" value="1"/>
</dbReference>
<evidence type="ECO:0000256" key="2">
    <source>
        <dbReference type="ARBA" id="ARBA00004496"/>
    </source>
</evidence>
<feature type="compositionally biased region" description="Basic and acidic residues" evidence="9">
    <location>
        <begin position="639"/>
        <end position="780"/>
    </location>
</feature>
<feature type="compositionally biased region" description="Basic and acidic residues" evidence="9">
    <location>
        <begin position="307"/>
        <end position="319"/>
    </location>
</feature>
<feature type="compositionally biased region" description="Polar residues" evidence="9">
    <location>
        <begin position="1054"/>
        <end position="1063"/>
    </location>
</feature>
<feature type="compositionally biased region" description="Basic and acidic residues" evidence="9">
    <location>
        <begin position="607"/>
        <end position="629"/>
    </location>
</feature>
<dbReference type="PANTHER" id="PTHR31780:SF10">
    <property type="entry name" value="LD36051P"/>
    <property type="match status" value="1"/>
</dbReference>
<feature type="compositionally biased region" description="Polar residues" evidence="9">
    <location>
        <begin position="933"/>
        <end position="951"/>
    </location>
</feature>
<dbReference type="PANTHER" id="PTHR31780">
    <property type="entry name" value="STRESS RESPONSE PROTEIN NST1-RELATED"/>
    <property type="match status" value="1"/>
</dbReference>
<feature type="compositionally biased region" description="Low complexity" evidence="9">
    <location>
        <begin position="115"/>
        <end position="127"/>
    </location>
</feature>
<feature type="compositionally biased region" description="Polar residues" evidence="9">
    <location>
        <begin position="1015"/>
        <end position="1047"/>
    </location>
</feature>
<feature type="compositionally biased region" description="Polar residues" evidence="9">
    <location>
        <begin position="60"/>
        <end position="69"/>
    </location>
</feature>
<comment type="function">
    <text evidence="1 8">May act as a negative regulator of salt tolerance.</text>
</comment>
<evidence type="ECO:0000256" key="1">
    <source>
        <dbReference type="ARBA" id="ARBA00002545"/>
    </source>
</evidence>
<accession>A0AAD9Z0Y4</accession>
<dbReference type="InterPro" id="IPR051195">
    <property type="entry name" value="Fungal_stress_NST1"/>
</dbReference>
<feature type="compositionally biased region" description="Polar residues" evidence="9">
    <location>
        <begin position="1143"/>
        <end position="1155"/>
    </location>
</feature>
<feature type="region of interest" description="Disordered" evidence="9">
    <location>
        <begin position="607"/>
        <end position="1092"/>
    </location>
</feature>
<keyword evidence="6 8" id="KW-0346">Stress response</keyword>